<evidence type="ECO:0000313" key="6">
    <source>
        <dbReference type="Proteomes" id="UP000013523"/>
    </source>
</evidence>
<feature type="domain" description="Transketolase N-terminal" evidence="4">
    <location>
        <begin position="14"/>
        <end position="270"/>
    </location>
</feature>
<comment type="cofactor">
    <cofactor evidence="1">
        <name>thiamine diphosphate</name>
        <dbReference type="ChEBI" id="CHEBI:58937"/>
    </cofactor>
</comment>
<evidence type="ECO:0000256" key="2">
    <source>
        <dbReference type="ARBA" id="ARBA00007131"/>
    </source>
</evidence>
<dbReference type="KEGG" id="cpas:Clopa_0950"/>
<dbReference type="InterPro" id="IPR005474">
    <property type="entry name" value="Transketolase_N"/>
</dbReference>
<organism evidence="5 6">
    <name type="scientific">Clostridium pasteurianum BC1</name>
    <dbReference type="NCBI Taxonomy" id="86416"/>
    <lineage>
        <taxon>Bacteria</taxon>
        <taxon>Bacillati</taxon>
        <taxon>Bacillota</taxon>
        <taxon>Clostridia</taxon>
        <taxon>Eubacteriales</taxon>
        <taxon>Clostridiaceae</taxon>
        <taxon>Clostridium</taxon>
    </lineage>
</organism>
<keyword evidence="6" id="KW-1185">Reference proteome</keyword>
<sequence length="274" mass="30068">MNESENNFLIEKSKHIRRLTVDEIGTLGIGHIGGSLSIVDVLVVLYYKHMNIDPGNPKKEARDRFVLSKGHAGPTLYSILADKGYFPLEELHTLNQPGTNLPSHCDMLRTPGIDMTTGSLGQGLSCAVGMAKASKIKKDSAYIYAVVGDGESQEGQIWEAAMLASQLKLNNLIAFTDYNKLQIDGEVKDINNLDSLQDKWKAFGWNVINVADGHDVKEIDTAVIEGKKSMKKPTMIILNTIKGKGVSFVEDKGAANHNMPFGEEDKIKALQELN</sequence>
<dbReference type="PATRIC" id="fig|86416.3.peg.940"/>
<dbReference type="STRING" id="86416.Clopa_0950"/>
<dbReference type="HOGENOM" id="CLU_009227_4_1_9"/>
<dbReference type="Proteomes" id="UP000013523">
    <property type="component" value="Chromosome"/>
</dbReference>
<dbReference type="RefSeq" id="WP_015614290.1">
    <property type="nucleotide sequence ID" value="NC_021182.1"/>
</dbReference>
<dbReference type="AlphaFoldDB" id="R4K2L2"/>
<gene>
    <name evidence="5" type="ORF">Clopa_0950</name>
</gene>
<evidence type="ECO:0000256" key="1">
    <source>
        <dbReference type="ARBA" id="ARBA00001964"/>
    </source>
</evidence>
<evidence type="ECO:0000313" key="5">
    <source>
        <dbReference type="EMBL" id="AGK95966.1"/>
    </source>
</evidence>
<evidence type="ECO:0000256" key="3">
    <source>
        <dbReference type="ARBA" id="ARBA00023052"/>
    </source>
</evidence>
<keyword evidence="3" id="KW-0786">Thiamine pyrophosphate</keyword>
<evidence type="ECO:0000259" key="4">
    <source>
        <dbReference type="Pfam" id="PF00456"/>
    </source>
</evidence>
<name>R4K2L2_CLOPA</name>
<dbReference type="Pfam" id="PF00456">
    <property type="entry name" value="Transketolase_N"/>
    <property type="match status" value="1"/>
</dbReference>
<proteinExistence type="inferred from homology"/>
<reference evidence="5 6" key="1">
    <citation type="submission" date="2012-01" db="EMBL/GenBank/DDBJ databases">
        <title>Complete sequence of chromosome of Clostridium pasteurianum BC1.</title>
        <authorList>
            <consortium name="US DOE Joint Genome Institute"/>
            <person name="Lucas S."/>
            <person name="Han J."/>
            <person name="Lapidus A."/>
            <person name="Cheng J.-F."/>
            <person name="Goodwin L."/>
            <person name="Pitluck S."/>
            <person name="Peters L."/>
            <person name="Mikhailova N."/>
            <person name="Teshima H."/>
            <person name="Detter J.C."/>
            <person name="Han C."/>
            <person name="Tapia R."/>
            <person name="Land M."/>
            <person name="Hauser L."/>
            <person name="Kyrpides N."/>
            <person name="Ivanova N."/>
            <person name="Pagani I."/>
            <person name="Dunn J."/>
            <person name="Taghavi S."/>
            <person name="Francis A."/>
            <person name="van der Lelie D."/>
            <person name="Woyke T."/>
        </authorList>
    </citation>
    <scope>NUCLEOTIDE SEQUENCE [LARGE SCALE GENOMIC DNA]</scope>
    <source>
        <strain evidence="5 6">BC1</strain>
    </source>
</reference>
<dbReference type="EMBL" id="CP003261">
    <property type="protein sequence ID" value="AGK95966.1"/>
    <property type="molecule type" value="Genomic_DNA"/>
</dbReference>
<protein>
    <submittedName>
        <fullName evidence="5">Transketolase, beta subunit</fullName>
    </submittedName>
</protein>
<dbReference type="SUPFAM" id="SSF52518">
    <property type="entry name" value="Thiamin diphosphate-binding fold (THDP-binding)"/>
    <property type="match status" value="1"/>
</dbReference>
<dbReference type="CDD" id="cd02012">
    <property type="entry name" value="TPP_TK"/>
    <property type="match status" value="1"/>
</dbReference>
<dbReference type="eggNOG" id="COG3959">
    <property type="taxonomic scope" value="Bacteria"/>
</dbReference>
<accession>R4K2L2</accession>
<dbReference type="InterPro" id="IPR029061">
    <property type="entry name" value="THDP-binding"/>
</dbReference>
<dbReference type="Gene3D" id="3.40.50.970">
    <property type="match status" value="1"/>
</dbReference>
<dbReference type="PANTHER" id="PTHR47514">
    <property type="entry name" value="TRANSKETOLASE N-TERMINAL SECTION-RELATED"/>
    <property type="match status" value="1"/>
</dbReference>
<comment type="similarity">
    <text evidence="2">Belongs to the transketolase family.</text>
</comment>
<dbReference type="PANTHER" id="PTHR47514:SF1">
    <property type="entry name" value="TRANSKETOLASE N-TERMINAL SECTION-RELATED"/>
    <property type="match status" value="1"/>
</dbReference>
<dbReference type="OrthoDB" id="8732661at2"/>